<comment type="caution">
    <text evidence="1">The sequence shown here is derived from an EMBL/GenBank/DDBJ whole genome shotgun (WGS) entry which is preliminary data.</text>
</comment>
<dbReference type="Proteomes" id="UP000240009">
    <property type="component" value="Unassembled WGS sequence"/>
</dbReference>
<evidence type="ECO:0000313" key="2">
    <source>
        <dbReference type="Proteomes" id="UP000240009"/>
    </source>
</evidence>
<accession>A0A2S8FUB4</accession>
<dbReference type="AlphaFoldDB" id="A0A2S8FUB4"/>
<gene>
    <name evidence="1" type="ORF">C5Y96_08945</name>
</gene>
<evidence type="ECO:0000313" key="1">
    <source>
        <dbReference type="EMBL" id="PQO35769.1"/>
    </source>
</evidence>
<proteinExistence type="predicted"/>
<dbReference type="EMBL" id="PUIA01000026">
    <property type="protein sequence ID" value="PQO35769.1"/>
    <property type="molecule type" value="Genomic_DNA"/>
</dbReference>
<organism evidence="1 2">
    <name type="scientific">Blastopirellula marina</name>
    <dbReference type="NCBI Taxonomy" id="124"/>
    <lineage>
        <taxon>Bacteria</taxon>
        <taxon>Pseudomonadati</taxon>
        <taxon>Planctomycetota</taxon>
        <taxon>Planctomycetia</taxon>
        <taxon>Pirellulales</taxon>
        <taxon>Pirellulaceae</taxon>
        <taxon>Blastopirellula</taxon>
    </lineage>
</organism>
<reference evidence="1 2" key="1">
    <citation type="submission" date="2018-02" db="EMBL/GenBank/DDBJ databases">
        <title>Comparative genomes isolates from brazilian mangrove.</title>
        <authorList>
            <person name="Araujo J.E."/>
            <person name="Taketani R.G."/>
            <person name="Silva M.C.P."/>
            <person name="Loureco M.V."/>
            <person name="Andreote F.D."/>
        </authorList>
    </citation>
    <scope>NUCLEOTIDE SEQUENCE [LARGE SCALE GENOMIC DNA]</scope>
    <source>
        <strain evidence="1 2">HEX-2 MGV</strain>
    </source>
</reference>
<sequence>MGLPVIICGGMMSEETVEVNPYATQRNEKSAMSVEKFCDIETPDAIPPWGSLFRSICQG</sequence>
<protein>
    <submittedName>
        <fullName evidence="1">Uncharacterized protein</fullName>
    </submittedName>
</protein>
<name>A0A2S8FUB4_9BACT</name>